<dbReference type="InterPro" id="IPR000866">
    <property type="entry name" value="AhpC/TSA"/>
</dbReference>
<dbReference type="PANTHER" id="PTHR42852">
    <property type="entry name" value="THIOL:DISULFIDE INTERCHANGE PROTEIN DSBE"/>
    <property type="match status" value="1"/>
</dbReference>
<reference evidence="3" key="1">
    <citation type="submission" date="2022-01" db="EMBL/GenBank/DDBJ databases">
        <authorList>
            <person name="Jo J.-H."/>
            <person name="Im W.-T."/>
        </authorList>
    </citation>
    <scope>NUCLEOTIDE SEQUENCE</scope>
    <source>
        <strain evidence="3">NA20</strain>
    </source>
</reference>
<name>A0ABS9KLE0_9BACT</name>
<feature type="signal peptide" evidence="1">
    <location>
        <begin position="1"/>
        <end position="27"/>
    </location>
</feature>
<feature type="domain" description="Thioredoxin" evidence="2">
    <location>
        <begin position="30"/>
        <end position="177"/>
    </location>
</feature>
<dbReference type="InterPro" id="IPR036249">
    <property type="entry name" value="Thioredoxin-like_sf"/>
</dbReference>
<evidence type="ECO:0000259" key="2">
    <source>
        <dbReference type="PROSITE" id="PS51352"/>
    </source>
</evidence>
<evidence type="ECO:0000256" key="1">
    <source>
        <dbReference type="SAM" id="SignalP"/>
    </source>
</evidence>
<organism evidence="3 4">
    <name type="scientific">Terrimonas ginsenosidimutans</name>
    <dbReference type="NCBI Taxonomy" id="2908004"/>
    <lineage>
        <taxon>Bacteria</taxon>
        <taxon>Pseudomonadati</taxon>
        <taxon>Bacteroidota</taxon>
        <taxon>Chitinophagia</taxon>
        <taxon>Chitinophagales</taxon>
        <taxon>Chitinophagaceae</taxon>
        <taxon>Terrimonas</taxon>
    </lineage>
</organism>
<dbReference type="InterPro" id="IPR013766">
    <property type="entry name" value="Thioredoxin_domain"/>
</dbReference>
<dbReference type="SUPFAM" id="SSF52833">
    <property type="entry name" value="Thioredoxin-like"/>
    <property type="match status" value="1"/>
</dbReference>
<dbReference type="Proteomes" id="UP001165367">
    <property type="component" value="Unassembled WGS sequence"/>
</dbReference>
<dbReference type="Pfam" id="PF00578">
    <property type="entry name" value="AhpC-TSA"/>
    <property type="match status" value="1"/>
</dbReference>
<dbReference type="RefSeq" id="WP_237868354.1">
    <property type="nucleotide sequence ID" value="NZ_JAKLTR010000001.1"/>
</dbReference>
<evidence type="ECO:0000313" key="4">
    <source>
        <dbReference type="Proteomes" id="UP001165367"/>
    </source>
</evidence>
<dbReference type="EMBL" id="JAKLTR010000001">
    <property type="protein sequence ID" value="MCG2613129.1"/>
    <property type="molecule type" value="Genomic_DNA"/>
</dbReference>
<dbReference type="Gene3D" id="3.40.30.10">
    <property type="entry name" value="Glutaredoxin"/>
    <property type="match status" value="1"/>
</dbReference>
<dbReference type="PROSITE" id="PS51352">
    <property type="entry name" value="THIOREDOXIN_2"/>
    <property type="match status" value="1"/>
</dbReference>
<evidence type="ECO:0000313" key="3">
    <source>
        <dbReference type="EMBL" id="MCG2613129.1"/>
    </source>
</evidence>
<keyword evidence="1" id="KW-0732">Signal</keyword>
<sequence length="441" mass="50812">MKNCLISIFKNLAIFLVFLTSSEDCLAQPYKAGQKVPEFSSDQMYNYTSSLFKLSDIKKKWVLLDFWGTGCASCIGNFAKIERIQKKFDNDLQVILVNRQSLDSTTKFFQKKKKIIKPDVPYITDDQQLSSFFPHEAIPFFVLLDENRNVKGFPELNYVTEKTFELLIDSGIVQLGVEGSKRLPRNGTLLELLDSSNRNQLQSYFMVTGELKGFGGVKLDMIGGSSIPNRICQYNGSVAEIISVTLSRDREPYKKSAFIIESTRKKEFQRPVDITEFDIWRKKNLYCIDMLVNSQQAPDLRKIFVNKVADYFNIILSREKRVVPCYVLKRKNKKSISSVNRDVQQSSSGIKEDRKLFLLKDQPFSEFVDILKLYFDARVVQKPFVDDSGIKGNVSMEVDMSVFDKFQKTRFSNANEELAKYDLIIVEEDRLVNVLVIKDKK</sequence>
<proteinExistence type="predicted"/>
<dbReference type="InterPro" id="IPR050553">
    <property type="entry name" value="Thioredoxin_ResA/DsbE_sf"/>
</dbReference>
<keyword evidence="4" id="KW-1185">Reference proteome</keyword>
<gene>
    <name evidence="3" type="ORF">LZZ85_02520</name>
</gene>
<accession>A0ABS9KLE0</accession>
<protein>
    <submittedName>
        <fullName evidence="3">Redoxin domain-containing protein</fullName>
    </submittedName>
</protein>
<feature type="chain" id="PRO_5047135046" evidence="1">
    <location>
        <begin position="28"/>
        <end position="441"/>
    </location>
</feature>
<comment type="caution">
    <text evidence="3">The sequence shown here is derived from an EMBL/GenBank/DDBJ whole genome shotgun (WGS) entry which is preliminary data.</text>
</comment>
<dbReference type="PANTHER" id="PTHR42852:SF17">
    <property type="entry name" value="THIOREDOXIN-LIKE PROTEIN HI_1115"/>
    <property type="match status" value="1"/>
</dbReference>